<evidence type="ECO:0000313" key="4">
    <source>
        <dbReference type="Proteomes" id="UP001437256"/>
    </source>
</evidence>
<dbReference type="Pfam" id="PF03235">
    <property type="entry name" value="GmrSD_N"/>
    <property type="match status" value="1"/>
</dbReference>
<comment type="caution">
    <text evidence="3">The sequence shown here is derived from an EMBL/GenBank/DDBJ whole genome shotgun (WGS) entry which is preliminary data.</text>
</comment>
<feature type="region of interest" description="Disordered" evidence="1">
    <location>
        <begin position="470"/>
        <end position="536"/>
    </location>
</feature>
<sequence length="536" mass="60633">MSTCLTDDRIYDPDFEDEDNETDDLNIKGENAKYPKYKTEVLSDYKITRALKKPRSETCSIELLYKQAKDNLIDLNAEYQRDVVWTTEKQSFLIDSIFSNFYIPPIIFSVRTLENGDELRICIDGKQRLTAMFAFMEGKIPYKDKDTGRKIWFIDNPDQPWSSKQGKKRLLPPNLKINFEKRAIFVVEYDEVAQQEERDIFKRVQLGVPLSAAEKLQAITTPRVKFIQELRSRFMVPEKLGSSSIPWDRSRCRDFHSLALCLHYAVTWDFTIPNSPLISSDALGQWLSGQHEREKGTKPDDISVPEELQTHTTKTLEVMSQLFTDPAYNQPFVSFSHNGIRKALSPIDVIGTFFLVFKLTQSSSSGAVANPELRTLSQLGEILRRDVRESKLGIMMRSALLNFAQKFCVEAARNPAKMIHSRSRMLTGLNSIPTSTGLSHGPVAKGAKWKVLAAGSGYFGVSDRGQVDITPASRASTSSGKHASRARKPTSRPGPETSKRLGDKFDDEDSDYNPGIHDTPAIPVKRRRCRSSKTTD</sequence>
<dbReference type="EMBL" id="JBBXMP010000242">
    <property type="protein sequence ID" value="KAL0059216.1"/>
    <property type="molecule type" value="Genomic_DNA"/>
</dbReference>
<feature type="compositionally biased region" description="Basic residues" evidence="1">
    <location>
        <begin position="524"/>
        <end position="536"/>
    </location>
</feature>
<name>A0ABR2ZC94_9AGAR</name>
<gene>
    <name evidence="3" type="ORF">AAF712_014062</name>
</gene>
<proteinExistence type="predicted"/>
<dbReference type="InterPro" id="IPR004919">
    <property type="entry name" value="GmrSD_N"/>
</dbReference>
<keyword evidence="4" id="KW-1185">Reference proteome</keyword>
<organism evidence="3 4">
    <name type="scientific">Marasmius tenuissimus</name>
    <dbReference type="NCBI Taxonomy" id="585030"/>
    <lineage>
        <taxon>Eukaryota</taxon>
        <taxon>Fungi</taxon>
        <taxon>Dikarya</taxon>
        <taxon>Basidiomycota</taxon>
        <taxon>Agaricomycotina</taxon>
        <taxon>Agaricomycetes</taxon>
        <taxon>Agaricomycetidae</taxon>
        <taxon>Agaricales</taxon>
        <taxon>Marasmiineae</taxon>
        <taxon>Marasmiaceae</taxon>
        <taxon>Marasmius</taxon>
    </lineage>
</organism>
<evidence type="ECO:0000256" key="1">
    <source>
        <dbReference type="SAM" id="MobiDB-lite"/>
    </source>
</evidence>
<dbReference type="Proteomes" id="UP001437256">
    <property type="component" value="Unassembled WGS sequence"/>
</dbReference>
<evidence type="ECO:0000259" key="2">
    <source>
        <dbReference type="Pfam" id="PF03235"/>
    </source>
</evidence>
<feature type="domain" description="GmrSD restriction endonucleases N-terminal" evidence="2">
    <location>
        <begin position="64"/>
        <end position="219"/>
    </location>
</feature>
<dbReference type="PANTHER" id="PTHR39639">
    <property type="entry name" value="CHROMOSOME 16, WHOLE GENOME SHOTGUN SEQUENCE"/>
    <property type="match status" value="1"/>
</dbReference>
<protein>
    <recommendedName>
        <fullName evidence="2">GmrSD restriction endonucleases N-terminal domain-containing protein</fullName>
    </recommendedName>
</protein>
<accession>A0ABR2ZC94</accession>
<evidence type="ECO:0000313" key="3">
    <source>
        <dbReference type="EMBL" id="KAL0059216.1"/>
    </source>
</evidence>
<dbReference type="PANTHER" id="PTHR39639:SF1">
    <property type="entry name" value="DUF262 DOMAIN-CONTAINING PROTEIN"/>
    <property type="match status" value="1"/>
</dbReference>
<reference evidence="3 4" key="1">
    <citation type="submission" date="2024-05" db="EMBL/GenBank/DDBJ databases">
        <title>A draft genome resource for the thread blight pathogen Marasmius tenuissimus strain MS-2.</title>
        <authorList>
            <person name="Yulfo-Soto G.E."/>
            <person name="Baruah I.K."/>
            <person name="Amoako-Attah I."/>
            <person name="Bukari Y."/>
            <person name="Meinhardt L.W."/>
            <person name="Bailey B.A."/>
            <person name="Cohen S.P."/>
        </authorList>
    </citation>
    <scope>NUCLEOTIDE SEQUENCE [LARGE SCALE GENOMIC DNA]</scope>
    <source>
        <strain evidence="3 4">MS-2</strain>
    </source>
</reference>